<evidence type="ECO:0000256" key="4">
    <source>
        <dbReference type="ARBA" id="ARBA00022692"/>
    </source>
</evidence>
<evidence type="ECO:0000256" key="10">
    <source>
        <dbReference type="SAM" id="MobiDB-lite"/>
    </source>
</evidence>
<name>A0A8J1UZX0_OWEFU</name>
<keyword evidence="5" id="KW-0735">Signal-anchor</keyword>
<keyword evidence="6" id="KW-1133">Transmembrane helix</keyword>
<evidence type="ECO:0000256" key="2">
    <source>
        <dbReference type="ARBA" id="ARBA00008124"/>
    </source>
</evidence>
<keyword evidence="3" id="KW-0808">Transferase</keyword>
<comment type="caution">
    <text evidence="11">The sequence shown here is derived from an EMBL/GenBank/DDBJ whole genome shotgun (WGS) entry which is preliminary data.</text>
</comment>
<evidence type="ECO:0000256" key="8">
    <source>
        <dbReference type="ARBA" id="ARBA00023136"/>
    </source>
</evidence>
<sequence length="564" mass="65375">MNKAYLIKLCLLGLILFLWCLYVMNFISPNILYQDETSNTRSRGLAKIRSKANRISKGQPLPNKEQVSQNEELTSSNEKQISPNEEHISSKEEHTSSNKEQISSNDEQSSSNKEEISSNEEQISPNKEHISPNDEQSSSNKEEIFSNEEQISPNKEEISSNEEQISPNKEEISSNEEQISQNKEHISPNDEQSSSNKEHISPKKEEISSNEEQISPNEQHVNSNTYQDRKTMHKNVIFLKLHKVGSSTLQNLFFRYADNNDLNMAIPRGLQSGINNFGYPKVFSDKFVKKSTQPFNMIAHHMRYSKDVHKVIPKGTKSITIIRNPDTQFVSAFNYFGYKNCYNGVGTIDDFAQIVVKGGQSAKWCVLPTRNMMLFDFGLESNDTINDVLVTEKVEEISANFDLVMLTEYFDESLVLMRDILNWSTEDIVYLTKIKNRKPKKKITSETIELLRKWNSGDVRLYNYFNKTFWEKVEKYGRNKLTIEVEKLRDTNKKWYDFCVKDMVPGTEIVDPEFKADYKDDTVMGYNLNDDAVDATLCRQLAMQEWPYSRKIIKRMKELKYIVN</sequence>
<feature type="compositionally biased region" description="Polar residues" evidence="10">
    <location>
        <begin position="210"/>
        <end position="226"/>
    </location>
</feature>
<dbReference type="Pfam" id="PF06990">
    <property type="entry name" value="Gal-3-0_sulfotr"/>
    <property type="match status" value="1"/>
</dbReference>
<feature type="compositionally biased region" description="Basic and acidic residues" evidence="10">
    <location>
        <begin position="196"/>
        <end position="207"/>
    </location>
</feature>
<evidence type="ECO:0000313" key="11">
    <source>
        <dbReference type="EMBL" id="CAH1782167.1"/>
    </source>
</evidence>
<dbReference type="EMBL" id="CAIIXF020000004">
    <property type="protein sequence ID" value="CAH1782167.1"/>
    <property type="molecule type" value="Genomic_DNA"/>
</dbReference>
<protein>
    <submittedName>
        <fullName evidence="11">Uncharacterized protein</fullName>
    </submittedName>
</protein>
<dbReference type="PANTHER" id="PTHR14647:SF87">
    <property type="entry name" value="PUTATIVE-RELATED"/>
    <property type="match status" value="1"/>
</dbReference>
<evidence type="ECO:0000256" key="7">
    <source>
        <dbReference type="ARBA" id="ARBA00023034"/>
    </source>
</evidence>
<dbReference type="SUPFAM" id="SSF52540">
    <property type="entry name" value="P-loop containing nucleoside triphosphate hydrolases"/>
    <property type="match status" value="1"/>
</dbReference>
<keyword evidence="7" id="KW-0333">Golgi apparatus</keyword>
<gene>
    <name evidence="11" type="ORF">OFUS_LOCUS8644</name>
</gene>
<evidence type="ECO:0000256" key="3">
    <source>
        <dbReference type="ARBA" id="ARBA00022679"/>
    </source>
</evidence>
<dbReference type="PANTHER" id="PTHR14647">
    <property type="entry name" value="GALACTOSE-3-O-SULFOTRANSFERASE"/>
    <property type="match status" value="1"/>
</dbReference>
<evidence type="ECO:0000256" key="9">
    <source>
        <dbReference type="ARBA" id="ARBA00023180"/>
    </source>
</evidence>
<keyword evidence="8" id="KW-0472">Membrane</keyword>
<dbReference type="GO" id="GO:0001733">
    <property type="term" value="F:galactosylceramide sulfotransferase activity"/>
    <property type="evidence" value="ECO:0007669"/>
    <property type="project" value="InterPro"/>
</dbReference>
<dbReference type="GO" id="GO:0000139">
    <property type="term" value="C:Golgi membrane"/>
    <property type="evidence" value="ECO:0007669"/>
    <property type="project" value="UniProtKB-SubCell"/>
</dbReference>
<dbReference type="Gene3D" id="1.20.5.340">
    <property type="match status" value="1"/>
</dbReference>
<feature type="compositionally biased region" description="Polar residues" evidence="10">
    <location>
        <begin position="65"/>
        <end position="83"/>
    </location>
</feature>
<dbReference type="InterPro" id="IPR009729">
    <property type="entry name" value="Gal-3-0_sulfotransfrase"/>
</dbReference>
<keyword evidence="9" id="KW-0325">Glycoprotein</keyword>
<dbReference type="InterPro" id="IPR027417">
    <property type="entry name" value="P-loop_NTPase"/>
</dbReference>
<accession>A0A8J1UZX0</accession>
<evidence type="ECO:0000313" key="12">
    <source>
        <dbReference type="Proteomes" id="UP000749559"/>
    </source>
</evidence>
<keyword evidence="12" id="KW-1185">Reference proteome</keyword>
<dbReference type="GO" id="GO:0009247">
    <property type="term" value="P:glycolipid biosynthetic process"/>
    <property type="evidence" value="ECO:0007669"/>
    <property type="project" value="InterPro"/>
</dbReference>
<dbReference type="AlphaFoldDB" id="A0A8J1UZX0"/>
<evidence type="ECO:0000256" key="5">
    <source>
        <dbReference type="ARBA" id="ARBA00022968"/>
    </source>
</evidence>
<dbReference type="Proteomes" id="UP000749559">
    <property type="component" value="Unassembled WGS sequence"/>
</dbReference>
<evidence type="ECO:0000256" key="1">
    <source>
        <dbReference type="ARBA" id="ARBA00004323"/>
    </source>
</evidence>
<organism evidence="11 12">
    <name type="scientific">Owenia fusiformis</name>
    <name type="common">Polychaete worm</name>
    <dbReference type="NCBI Taxonomy" id="6347"/>
    <lineage>
        <taxon>Eukaryota</taxon>
        <taxon>Metazoa</taxon>
        <taxon>Spiralia</taxon>
        <taxon>Lophotrochozoa</taxon>
        <taxon>Annelida</taxon>
        <taxon>Polychaeta</taxon>
        <taxon>Sedentaria</taxon>
        <taxon>Canalipalpata</taxon>
        <taxon>Sabellida</taxon>
        <taxon>Oweniida</taxon>
        <taxon>Oweniidae</taxon>
        <taxon>Owenia</taxon>
    </lineage>
</organism>
<proteinExistence type="inferred from homology"/>
<comment type="subcellular location">
    <subcellularLocation>
        <location evidence="1">Golgi apparatus membrane</location>
        <topology evidence="1">Single-pass type II membrane protein</topology>
    </subcellularLocation>
</comment>
<comment type="similarity">
    <text evidence="2">Belongs to the galactose-3-O-sulfotransferase family.</text>
</comment>
<keyword evidence="4" id="KW-0812">Transmembrane</keyword>
<feature type="region of interest" description="Disordered" evidence="10">
    <location>
        <begin position="51"/>
        <end position="227"/>
    </location>
</feature>
<dbReference type="OrthoDB" id="514299at2759"/>
<reference evidence="11" key="1">
    <citation type="submission" date="2022-03" db="EMBL/GenBank/DDBJ databases">
        <authorList>
            <person name="Martin C."/>
        </authorList>
    </citation>
    <scope>NUCLEOTIDE SEQUENCE</scope>
</reference>
<feature type="compositionally biased region" description="Basic and acidic residues" evidence="10">
    <location>
        <begin position="84"/>
        <end position="97"/>
    </location>
</feature>
<evidence type="ECO:0000256" key="6">
    <source>
        <dbReference type="ARBA" id="ARBA00022989"/>
    </source>
</evidence>
<dbReference type="Gene3D" id="3.40.50.300">
    <property type="entry name" value="P-loop containing nucleotide triphosphate hydrolases"/>
    <property type="match status" value="1"/>
</dbReference>